<dbReference type="OrthoDB" id="9811121at2"/>
<gene>
    <name evidence="2" type="ORF">SAMN02745199_1143</name>
</gene>
<dbReference type="PANTHER" id="PTHR23088">
    <property type="entry name" value="NITRILASE-RELATED"/>
    <property type="match status" value="1"/>
</dbReference>
<dbReference type="InterPro" id="IPR036526">
    <property type="entry name" value="C-N_Hydrolase_sf"/>
</dbReference>
<dbReference type="RefSeq" id="WP_073073113.1">
    <property type="nucleotide sequence ID" value="NZ_FQXN01000004.1"/>
</dbReference>
<feature type="domain" description="CN hydrolase" evidence="1">
    <location>
        <begin position="1"/>
        <end position="233"/>
    </location>
</feature>
<evidence type="ECO:0000259" key="1">
    <source>
        <dbReference type="PROSITE" id="PS50263"/>
    </source>
</evidence>
<dbReference type="Pfam" id="PF00795">
    <property type="entry name" value="CN_hydrolase"/>
    <property type="match status" value="1"/>
</dbReference>
<dbReference type="PANTHER" id="PTHR23088:SF27">
    <property type="entry name" value="DEAMINATED GLUTATHIONE AMIDASE"/>
    <property type="match status" value="1"/>
</dbReference>
<sequence length="264" mass="30419">MLIASSQFNPIPGKFEYNFNKYIEFINEAGKNGAMTILFPELSLSGYTYDFEILKKGVDFFKEIKSELLKLSRKFNMAIVGGTPRVVLGKLRNSVFVIKKKKDILFYDKTHLFRKEKEIFEPGERFLVYKFNGVYFGIFICYEVGFPEIARILAINGAQVFLAPFAFGKERKHIYDIATRARAIENGSFLVSSSTTGKGVMEYLGNSRIVGPDGTILARARKKEEIIYYDIDVSTIDFYRFKEEGKSHAYFLNRQKHLYTDVIK</sequence>
<keyword evidence="2" id="KW-0378">Hydrolase</keyword>
<keyword evidence="3" id="KW-1185">Reference proteome</keyword>
<dbReference type="SUPFAM" id="SSF56317">
    <property type="entry name" value="Carbon-nitrogen hydrolase"/>
    <property type="match status" value="1"/>
</dbReference>
<dbReference type="EMBL" id="FQXN01000004">
    <property type="protein sequence ID" value="SHH45178.1"/>
    <property type="molecule type" value="Genomic_DNA"/>
</dbReference>
<evidence type="ECO:0000313" key="3">
    <source>
        <dbReference type="Proteomes" id="UP000242592"/>
    </source>
</evidence>
<proteinExistence type="predicted"/>
<evidence type="ECO:0000313" key="2">
    <source>
        <dbReference type="EMBL" id="SHH45178.1"/>
    </source>
</evidence>
<dbReference type="AlphaFoldDB" id="A0A1M5T3A6"/>
<dbReference type="Gene3D" id="3.60.110.10">
    <property type="entry name" value="Carbon-nitrogen hydrolase"/>
    <property type="match status" value="1"/>
</dbReference>
<dbReference type="STRING" id="1123380.SAMN02745199_1143"/>
<dbReference type="GO" id="GO:0016787">
    <property type="term" value="F:hydrolase activity"/>
    <property type="evidence" value="ECO:0007669"/>
    <property type="project" value="UniProtKB-KW"/>
</dbReference>
<name>A0A1M5T3A6_9BACT</name>
<dbReference type="InterPro" id="IPR003010">
    <property type="entry name" value="C-N_Hydrolase"/>
</dbReference>
<dbReference type="Proteomes" id="UP000242592">
    <property type="component" value="Unassembled WGS sequence"/>
</dbReference>
<dbReference type="PROSITE" id="PS50263">
    <property type="entry name" value="CN_HYDROLASE"/>
    <property type="match status" value="1"/>
</dbReference>
<accession>A0A1M5T3A6</accession>
<organism evidence="2 3">
    <name type="scientific">Thermosipho atlanticus DSM 15807</name>
    <dbReference type="NCBI Taxonomy" id="1123380"/>
    <lineage>
        <taxon>Bacteria</taxon>
        <taxon>Thermotogati</taxon>
        <taxon>Thermotogota</taxon>
        <taxon>Thermotogae</taxon>
        <taxon>Thermotogales</taxon>
        <taxon>Fervidobacteriaceae</taxon>
        <taxon>Thermosipho</taxon>
    </lineage>
</organism>
<reference evidence="3" key="1">
    <citation type="submission" date="2016-11" db="EMBL/GenBank/DDBJ databases">
        <authorList>
            <person name="Varghese N."/>
            <person name="Submissions S."/>
        </authorList>
    </citation>
    <scope>NUCLEOTIDE SEQUENCE [LARGE SCALE GENOMIC DNA]</scope>
    <source>
        <strain evidence="3">DSM 15807</strain>
    </source>
</reference>
<dbReference type="CDD" id="cd07197">
    <property type="entry name" value="nitrilase"/>
    <property type="match status" value="1"/>
</dbReference>
<protein>
    <submittedName>
        <fullName evidence="2">Predicted amidohydrolase</fullName>
    </submittedName>
</protein>